<dbReference type="Proteomes" id="UP000192276">
    <property type="component" value="Unassembled WGS sequence"/>
</dbReference>
<proteinExistence type="predicted"/>
<sequence length="340" mass="38717">MKLFNIIFALVALSVPGIEKGYAQQSYSLANTRYLDSVEQGIRNYICNDSLVYPAGYKKNLLKKEIPVIEVLNSFFDSTFEANQVNGKLKKIRFGKTRFAKVNKTETDIGLIKVIHVIINGPYLHADVKLDCIGNIVIRKSILLNSNSIGRCGLHGNQITDFKMFKTFVIPKLKFPISVRDYADIIATGFLQKNLAKAAEINKDYRFNLPSDKAKKDDWINNILYNQYNSDSACCYSYYQPPEDFVALIRNGQLALINDLLYSPNYLYAVNAMEAMIYLANENKLVINDSIRTKMELLKQERSVLTVQRTSDVLGIMQGYNELKTTNQQVIQKYRNGIPL</sequence>
<keyword evidence="2" id="KW-1185">Reference proteome</keyword>
<name>A0A1V9FQX1_9BACT</name>
<organism evidence="1 2">
    <name type="scientific">Niastella populi</name>
    <dbReference type="NCBI Taxonomy" id="550983"/>
    <lineage>
        <taxon>Bacteria</taxon>
        <taxon>Pseudomonadati</taxon>
        <taxon>Bacteroidota</taxon>
        <taxon>Chitinophagia</taxon>
        <taxon>Chitinophagales</taxon>
        <taxon>Chitinophagaceae</taxon>
        <taxon>Niastella</taxon>
    </lineage>
</organism>
<evidence type="ECO:0000313" key="2">
    <source>
        <dbReference type="Proteomes" id="UP000192276"/>
    </source>
</evidence>
<dbReference type="RefSeq" id="WP_081164248.1">
    <property type="nucleotide sequence ID" value="NZ_LWBP01000145.1"/>
</dbReference>
<accession>A0A1V9FQX1</accession>
<dbReference type="AlphaFoldDB" id="A0A1V9FQX1"/>
<reference evidence="2" key="1">
    <citation type="submission" date="2016-04" db="EMBL/GenBank/DDBJ databases">
        <authorList>
            <person name="Chen L."/>
            <person name="Zhuang W."/>
            <person name="Wang G."/>
        </authorList>
    </citation>
    <scope>NUCLEOTIDE SEQUENCE [LARGE SCALE GENOMIC DNA]</scope>
    <source>
        <strain evidence="2">208</strain>
    </source>
</reference>
<dbReference type="OrthoDB" id="9817934at2"/>
<gene>
    <name evidence="1" type="ORF">A4R26_19480</name>
</gene>
<comment type="caution">
    <text evidence="1">The sequence shown here is derived from an EMBL/GenBank/DDBJ whole genome shotgun (WGS) entry which is preliminary data.</text>
</comment>
<evidence type="ECO:0000313" key="1">
    <source>
        <dbReference type="EMBL" id="OQP60789.1"/>
    </source>
</evidence>
<protein>
    <submittedName>
        <fullName evidence="1">Uncharacterized protein</fullName>
    </submittedName>
</protein>
<dbReference type="EMBL" id="LWBP01000145">
    <property type="protein sequence ID" value="OQP60789.1"/>
    <property type="molecule type" value="Genomic_DNA"/>
</dbReference>